<dbReference type="EMBL" id="MU853235">
    <property type="protein sequence ID" value="KAK4121117.1"/>
    <property type="molecule type" value="Genomic_DNA"/>
</dbReference>
<accession>A0AAN6Z135</accession>
<dbReference type="RefSeq" id="XP_062644888.1">
    <property type="nucleotide sequence ID" value="XM_062785916.1"/>
</dbReference>
<keyword evidence="3" id="KW-1185">Reference proteome</keyword>
<name>A0AAN6Z135_9PEZI</name>
<sequence length="105" mass="11486">MSGLYHPSSARGRRTMWPPSSTNPMKTSMSASWREHLSGVAAGGLSACLGLFHRHHSFVANMHTASHSQGHKPPGCAIWRPAFPRIPPLKETSRIARSYTASGFF</sequence>
<protein>
    <submittedName>
        <fullName evidence="2">Uncharacterized protein</fullName>
    </submittedName>
</protein>
<dbReference type="AlphaFoldDB" id="A0AAN6Z135"/>
<reference evidence="2" key="2">
    <citation type="submission" date="2023-05" db="EMBL/GenBank/DDBJ databases">
        <authorList>
            <consortium name="Lawrence Berkeley National Laboratory"/>
            <person name="Steindorff A."/>
            <person name="Hensen N."/>
            <person name="Bonometti L."/>
            <person name="Westerberg I."/>
            <person name="Brannstrom I.O."/>
            <person name="Guillou S."/>
            <person name="Cros-Aarteil S."/>
            <person name="Calhoun S."/>
            <person name="Haridas S."/>
            <person name="Kuo A."/>
            <person name="Mondo S."/>
            <person name="Pangilinan J."/>
            <person name="Riley R."/>
            <person name="Labutti K."/>
            <person name="Andreopoulos B."/>
            <person name="Lipzen A."/>
            <person name="Chen C."/>
            <person name="Yanf M."/>
            <person name="Daum C."/>
            <person name="Ng V."/>
            <person name="Clum A."/>
            <person name="Ohm R."/>
            <person name="Martin F."/>
            <person name="Silar P."/>
            <person name="Natvig D."/>
            <person name="Lalanne C."/>
            <person name="Gautier V."/>
            <person name="Ament-Velasquez S.L."/>
            <person name="Kruys A."/>
            <person name="Hutchinson M.I."/>
            <person name="Powell A.J."/>
            <person name="Barry K."/>
            <person name="Miller A.N."/>
            <person name="Grigoriev I.V."/>
            <person name="Debuchy R."/>
            <person name="Gladieux P."/>
            <person name="Thoren M.H."/>
            <person name="Johannesson H."/>
        </authorList>
    </citation>
    <scope>NUCLEOTIDE SEQUENCE</scope>
    <source>
        <strain evidence="2">CBS 731.68</strain>
    </source>
</reference>
<evidence type="ECO:0000256" key="1">
    <source>
        <dbReference type="SAM" id="MobiDB-lite"/>
    </source>
</evidence>
<gene>
    <name evidence="2" type="ORF">N657DRAFT_137579</name>
</gene>
<feature type="region of interest" description="Disordered" evidence="1">
    <location>
        <begin position="1"/>
        <end position="30"/>
    </location>
</feature>
<comment type="caution">
    <text evidence="2">The sequence shown here is derived from an EMBL/GenBank/DDBJ whole genome shotgun (WGS) entry which is preliminary data.</text>
</comment>
<feature type="compositionally biased region" description="Polar residues" evidence="1">
    <location>
        <begin position="18"/>
        <end position="30"/>
    </location>
</feature>
<organism evidence="2 3">
    <name type="scientific">Parathielavia appendiculata</name>
    <dbReference type="NCBI Taxonomy" id="2587402"/>
    <lineage>
        <taxon>Eukaryota</taxon>
        <taxon>Fungi</taxon>
        <taxon>Dikarya</taxon>
        <taxon>Ascomycota</taxon>
        <taxon>Pezizomycotina</taxon>
        <taxon>Sordariomycetes</taxon>
        <taxon>Sordariomycetidae</taxon>
        <taxon>Sordariales</taxon>
        <taxon>Chaetomiaceae</taxon>
        <taxon>Parathielavia</taxon>
    </lineage>
</organism>
<evidence type="ECO:0000313" key="3">
    <source>
        <dbReference type="Proteomes" id="UP001302602"/>
    </source>
</evidence>
<dbReference type="GeneID" id="87822682"/>
<proteinExistence type="predicted"/>
<evidence type="ECO:0000313" key="2">
    <source>
        <dbReference type="EMBL" id="KAK4121117.1"/>
    </source>
</evidence>
<dbReference type="Proteomes" id="UP001302602">
    <property type="component" value="Unassembled WGS sequence"/>
</dbReference>
<reference evidence="2" key="1">
    <citation type="journal article" date="2023" name="Mol. Phylogenet. Evol.">
        <title>Genome-scale phylogeny and comparative genomics of the fungal order Sordariales.</title>
        <authorList>
            <person name="Hensen N."/>
            <person name="Bonometti L."/>
            <person name="Westerberg I."/>
            <person name="Brannstrom I.O."/>
            <person name="Guillou S."/>
            <person name="Cros-Aarteil S."/>
            <person name="Calhoun S."/>
            <person name="Haridas S."/>
            <person name="Kuo A."/>
            <person name="Mondo S."/>
            <person name="Pangilinan J."/>
            <person name="Riley R."/>
            <person name="LaButti K."/>
            <person name="Andreopoulos B."/>
            <person name="Lipzen A."/>
            <person name="Chen C."/>
            <person name="Yan M."/>
            <person name="Daum C."/>
            <person name="Ng V."/>
            <person name="Clum A."/>
            <person name="Steindorff A."/>
            <person name="Ohm R.A."/>
            <person name="Martin F."/>
            <person name="Silar P."/>
            <person name="Natvig D.O."/>
            <person name="Lalanne C."/>
            <person name="Gautier V."/>
            <person name="Ament-Velasquez S.L."/>
            <person name="Kruys A."/>
            <person name="Hutchinson M.I."/>
            <person name="Powell A.J."/>
            <person name="Barry K."/>
            <person name="Miller A.N."/>
            <person name="Grigoriev I.V."/>
            <person name="Debuchy R."/>
            <person name="Gladieux P."/>
            <person name="Hiltunen Thoren M."/>
            <person name="Johannesson H."/>
        </authorList>
    </citation>
    <scope>NUCLEOTIDE SEQUENCE</scope>
    <source>
        <strain evidence="2">CBS 731.68</strain>
    </source>
</reference>